<evidence type="ECO:0000313" key="4">
    <source>
        <dbReference type="Proteomes" id="UP000078486"/>
    </source>
</evidence>
<evidence type="ECO:0000256" key="1">
    <source>
        <dbReference type="SAM" id="Phobius"/>
    </source>
</evidence>
<dbReference type="Pfam" id="PF02517">
    <property type="entry name" value="Rce1-like"/>
    <property type="match status" value="1"/>
</dbReference>
<evidence type="ECO:0000259" key="2">
    <source>
        <dbReference type="Pfam" id="PF02517"/>
    </source>
</evidence>
<dbReference type="PANTHER" id="PTHR36435:SF1">
    <property type="entry name" value="CAAX AMINO TERMINAL PROTEASE FAMILY PROTEIN"/>
    <property type="match status" value="1"/>
</dbReference>
<keyword evidence="1" id="KW-0812">Transmembrane</keyword>
<feature type="transmembrane region" description="Helical" evidence="1">
    <location>
        <begin position="12"/>
        <end position="29"/>
    </location>
</feature>
<feature type="transmembrane region" description="Helical" evidence="1">
    <location>
        <begin position="269"/>
        <end position="289"/>
    </location>
</feature>
<keyword evidence="1" id="KW-0472">Membrane</keyword>
<dbReference type="GO" id="GO:0004175">
    <property type="term" value="F:endopeptidase activity"/>
    <property type="evidence" value="ECO:0007669"/>
    <property type="project" value="UniProtKB-ARBA"/>
</dbReference>
<feature type="transmembrane region" description="Helical" evidence="1">
    <location>
        <begin position="143"/>
        <end position="168"/>
    </location>
</feature>
<accession>A0A178ILH8</accession>
<dbReference type="GO" id="GO:0080120">
    <property type="term" value="P:CAAX-box protein maturation"/>
    <property type="evidence" value="ECO:0007669"/>
    <property type="project" value="UniProtKB-ARBA"/>
</dbReference>
<comment type="caution">
    <text evidence="3">The sequence shown here is derived from an EMBL/GenBank/DDBJ whole genome shotgun (WGS) entry which is preliminary data.</text>
</comment>
<reference evidence="3 4" key="1">
    <citation type="submission" date="2016-01" db="EMBL/GenBank/DDBJ databases">
        <title>High potential of lignocellulose degradation of a new Verrucomicrobia species.</title>
        <authorList>
            <person name="Wang Y."/>
            <person name="Shi Y."/>
            <person name="Qiu Z."/>
            <person name="Liu S."/>
            <person name="Yang H."/>
        </authorList>
    </citation>
    <scope>NUCLEOTIDE SEQUENCE [LARGE SCALE GENOMIC DNA]</scope>
    <source>
        <strain evidence="3 4">TSB47</strain>
    </source>
</reference>
<keyword evidence="1" id="KW-1133">Transmembrane helix</keyword>
<dbReference type="AlphaFoldDB" id="A0A178ILH8"/>
<evidence type="ECO:0000313" key="3">
    <source>
        <dbReference type="EMBL" id="OAM90743.1"/>
    </source>
</evidence>
<organism evidence="3 4">
    <name type="scientific">Termitidicoccus mucosus</name>
    <dbReference type="NCBI Taxonomy" id="1184151"/>
    <lineage>
        <taxon>Bacteria</taxon>
        <taxon>Pseudomonadati</taxon>
        <taxon>Verrucomicrobiota</taxon>
        <taxon>Opitutia</taxon>
        <taxon>Opitutales</taxon>
        <taxon>Opitutaceae</taxon>
        <taxon>Termitidicoccus</taxon>
    </lineage>
</organism>
<sequence length="294" mass="31900">MPDPSQPSIVPFITSTLFCLAGALLLWRWQLSPAARAPQSPARQNRLARWFLPARIFLLSCGAVLFMGLIVQGLLGRIIVTLNENFSFSSDIGLLMKDAVFRLGILFGFFLIGRLLRVAAGLPGFGVPRGMSQPTPPLSTAKAVLVGAGVFCVSVLLLLPVSAAWRWLLARFGFETPLQGLVEIFRAAGSPNELGFLLFLAVVLVPISEELVFRGAFFRYLNTRVPAWFALLVPGVVFALLHQNLASFLPLLVLSVVFSIAYQRTGNIVTTMVAHGLFNLNSVALLFLVPPPGA</sequence>
<keyword evidence="4" id="KW-1185">Reference proteome</keyword>
<feature type="transmembrane region" description="Helical" evidence="1">
    <location>
        <begin position="247"/>
        <end position="262"/>
    </location>
</feature>
<proteinExistence type="predicted"/>
<protein>
    <recommendedName>
        <fullName evidence="2">CAAX prenyl protease 2/Lysostaphin resistance protein A-like domain-containing protein</fullName>
    </recommendedName>
</protein>
<name>A0A178ILH8_9BACT</name>
<dbReference type="PANTHER" id="PTHR36435">
    <property type="entry name" value="SLR1288 PROTEIN"/>
    <property type="match status" value="1"/>
</dbReference>
<feature type="transmembrane region" description="Helical" evidence="1">
    <location>
        <begin position="99"/>
        <end position="122"/>
    </location>
</feature>
<dbReference type="InterPro" id="IPR003675">
    <property type="entry name" value="Rce1/LyrA-like_dom"/>
</dbReference>
<dbReference type="InterPro" id="IPR052710">
    <property type="entry name" value="CAAX_protease"/>
</dbReference>
<feature type="transmembrane region" description="Helical" evidence="1">
    <location>
        <begin position="194"/>
        <end position="213"/>
    </location>
</feature>
<dbReference type="EMBL" id="LRRQ01000049">
    <property type="protein sequence ID" value="OAM90743.1"/>
    <property type="molecule type" value="Genomic_DNA"/>
</dbReference>
<gene>
    <name evidence="3" type="ORF">AW736_06460</name>
</gene>
<feature type="transmembrane region" description="Helical" evidence="1">
    <location>
        <begin position="50"/>
        <end position="79"/>
    </location>
</feature>
<dbReference type="Proteomes" id="UP000078486">
    <property type="component" value="Unassembled WGS sequence"/>
</dbReference>
<dbReference type="STRING" id="1184151.AW736_06460"/>
<feature type="domain" description="CAAX prenyl protease 2/Lysostaphin resistance protein A-like" evidence="2">
    <location>
        <begin position="195"/>
        <end position="280"/>
    </location>
</feature>
<dbReference type="RefSeq" id="WP_334319145.1">
    <property type="nucleotide sequence ID" value="NZ_CP109796.1"/>
</dbReference>